<protein>
    <submittedName>
        <fullName evidence="2">Uncharacterized protein</fullName>
    </submittedName>
</protein>
<evidence type="ECO:0000313" key="2">
    <source>
        <dbReference type="EMBL" id="CAF4121743.1"/>
    </source>
</evidence>
<dbReference type="Pfam" id="PF15558">
    <property type="entry name" value="DUF4659"/>
    <property type="match status" value="1"/>
</dbReference>
<name>A0A8S2QT26_9BILA</name>
<organism evidence="2 3">
    <name type="scientific">Rotaria magnacalcarata</name>
    <dbReference type="NCBI Taxonomy" id="392030"/>
    <lineage>
        <taxon>Eukaryota</taxon>
        <taxon>Metazoa</taxon>
        <taxon>Spiralia</taxon>
        <taxon>Gnathifera</taxon>
        <taxon>Rotifera</taxon>
        <taxon>Eurotatoria</taxon>
        <taxon>Bdelloidea</taxon>
        <taxon>Philodinida</taxon>
        <taxon>Philodinidae</taxon>
        <taxon>Rotaria</taxon>
    </lineage>
</organism>
<gene>
    <name evidence="2" type="ORF">BYL167_LOCUS20112</name>
</gene>
<evidence type="ECO:0000313" key="3">
    <source>
        <dbReference type="Proteomes" id="UP000681967"/>
    </source>
</evidence>
<dbReference type="AlphaFoldDB" id="A0A8S2QT26"/>
<sequence>MAEERRQNELRRKLEKLHHSRQLYETLQAKNHELQMADVQKRRSELLNEIKRKDRRTQHFVKDKQETTNLSRTLAKSSQDTREYIREINENFDQKARKAELASSILVTKPKINVDRRFLQPSLRT</sequence>
<dbReference type="EMBL" id="CAJOBH010008738">
    <property type="protein sequence ID" value="CAF4121743.1"/>
    <property type="molecule type" value="Genomic_DNA"/>
</dbReference>
<comment type="caution">
    <text evidence="2">The sequence shown here is derived from an EMBL/GenBank/DDBJ whole genome shotgun (WGS) entry which is preliminary data.</text>
</comment>
<evidence type="ECO:0000256" key="1">
    <source>
        <dbReference type="SAM" id="Coils"/>
    </source>
</evidence>
<accession>A0A8S2QT26</accession>
<proteinExistence type="predicted"/>
<reference evidence="2" key="1">
    <citation type="submission" date="2021-02" db="EMBL/GenBank/DDBJ databases">
        <authorList>
            <person name="Nowell W R."/>
        </authorList>
    </citation>
    <scope>NUCLEOTIDE SEQUENCE</scope>
</reference>
<dbReference type="InterPro" id="IPR029090">
    <property type="entry name" value="DUF4659"/>
</dbReference>
<dbReference type="Proteomes" id="UP000681967">
    <property type="component" value="Unassembled WGS sequence"/>
</dbReference>
<feature type="coiled-coil region" evidence="1">
    <location>
        <begin position="29"/>
        <end position="56"/>
    </location>
</feature>
<keyword evidence="1" id="KW-0175">Coiled coil</keyword>